<proteinExistence type="predicted"/>
<reference evidence="2 3" key="1">
    <citation type="submission" date="2021-02" db="EMBL/GenBank/DDBJ databases">
        <title>Actinophytocola xerophila sp. nov., isolated from soil of cotton cropping field.</title>
        <authorList>
            <person name="Huang R."/>
            <person name="Chen X."/>
            <person name="Ge X."/>
            <person name="Liu W."/>
        </authorList>
    </citation>
    <scope>NUCLEOTIDE SEQUENCE [LARGE SCALE GENOMIC DNA]</scope>
    <source>
        <strain evidence="2 3">S1-96</strain>
    </source>
</reference>
<evidence type="ECO:0000313" key="3">
    <source>
        <dbReference type="Proteomes" id="UP001156441"/>
    </source>
</evidence>
<sequence>MNPVDPLLVTSIGTSAPELLSTQEAFWLPMPVPSWLVWYSVYGGCSVSVIRKLPAASPSSVTSKLVAPVCVSVVAVAGVIVSGGVSDAALNSHGSFGGVRVVDRPAVGDDPLHHGDRRRATGEHDSAQGASDGGEVRGLQVVGVGSVAAVVGRLPRDGLQVVRRTRTGHAGADTHGEDSAALALDQVGRGEGVVELAEAGVAGATAAEAGLRVGTVHGGVAVGDEHDQVEVVR</sequence>
<keyword evidence="3" id="KW-1185">Reference proteome</keyword>
<feature type="region of interest" description="Disordered" evidence="1">
    <location>
        <begin position="107"/>
        <end position="134"/>
    </location>
</feature>
<gene>
    <name evidence="2" type="ORF">JT362_01355</name>
</gene>
<organism evidence="2 3">
    <name type="scientific">Actinophytocola gossypii</name>
    <dbReference type="NCBI Taxonomy" id="2812003"/>
    <lineage>
        <taxon>Bacteria</taxon>
        <taxon>Bacillati</taxon>
        <taxon>Actinomycetota</taxon>
        <taxon>Actinomycetes</taxon>
        <taxon>Pseudonocardiales</taxon>
        <taxon>Pseudonocardiaceae</taxon>
    </lineage>
</organism>
<dbReference type="RefSeq" id="WP_260189122.1">
    <property type="nucleotide sequence ID" value="NZ_JAFFZE010000003.1"/>
</dbReference>
<evidence type="ECO:0000313" key="2">
    <source>
        <dbReference type="EMBL" id="MCT2581765.1"/>
    </source>
</evidence>
<evidence type="ECO:0000256" key="1">
    <source>
        <dbReference type="SAM" id="MobiDB-lite"/>
    </source>
</evidence>
<name>A0ABT2J1N4_9PSEU</name>
<protein>
    <submittedName>
        <fullName evidence="2">Uncharacterized protein</fullName>
    </submittedName>
</protein>
<comment type="caution">
    <text evidence="2">The sequence shown here is derived from an EMBL/GenBank/DDBJ whole genome shotgun (WGS) entry which is preliminary data.</text>
</comment>
<dbReference type="EMBL" id="JAFFZE010000003">
    <property type="protein sequence ID" value="MCT2581765.1"/>
    <property type="molecule type" value="Genomic_DNA"/>
</dbReference>
<accession>A0ABT2J1N4</accession>
<feature type="compositionally biased region" description="Basic and acidic residues" evidence="1">
    <location>
        <begin position="107"/>
        <end position="126"/>
    </location>
</feature>
<dbReference type="Proteomes" id="UP001156441">
    <property type="component" value="Unassembled WGS sequence"/>
</dbReference>